<proteinExistence type="predicted"/>
<evidence type="ECO:0000313" key="2">
    <source>
        <dbReference type="EMBL" id="QTQ13584.1"/>
    </source>
</evidence>
<feature type="coiled-coil region" evidence="1">
    <location>
        <begin position="95"/>
        <end position="122"/>
    </location>
</feature>
<reference evidence="2 3" key="1">
    <citation type="journal article" date="2021" name="Microbiol. Resour. Announc.">
        <title>Complete Genome Sequences of Three Human Oral Treponema parvum Isolates.</title>
        <authorList>
            <person name="Zeng H."/>
            <person name="Watt R.M."/>
        </authorList>
    </citation>
    <scope>NUCLEOTIDE SEQUENCE [LARGE SCALE GENOMIC DNA]</scope>
    <source>
        <strain evidence="2 3">ATCC 700770</strain>
    </source>
</reference>
<evidence type="ECO:0000313" key="3">
    <source>
        <dbReference type="Proteomes" id="UP000671908"/>
    </source>
</evidence>
<sequence length="159" mass="18676">MTELTDREVNERIAILKRFKTLLEQQRNKFREYLKILENQQNSIAQEDPESLFTHTVLEQQVVQNIVTLQKVIDPMNSLYRQFNGIAENEDDHVLSDLKNDLTNLQEKVLAQNKKNRDLLRTHLSQIRRQLESFKNPYARTQSIYAQKAPVASLVEIQA</sequence>
<accession>A0A975F3Y8</accession>
<keyword evidence="2" id="KW-0966">Cell projection</keyword>
<protein>
    <submittedName>
        <fullName evidence="2">Flagellar biosynthesis protein FlgN</fullName>
    </submittedName>
</protein>
<keyword evidence="1" id="KW-0175">Coiled coil</keyword>
<dbReference type="Proteomes" id="UP000671908">
    <property type="component" value="Chromosome"/>
</dbReference>
<dbReference type="InterPro" id="IPR007809">
    <property type="entry name" value="FlgN-like"/>
</dbReference>
<dbReference type="KEGG" id="tpav:HRQ91_03425"/>
<keyword evidence="3" id="KW-1185">Reference proteome</keyword>
<organism evidence="2 3">
    <name type="scientific">Treponema parvum</name>
    <dbReference type="NCBI Taxonomy" id="138851"/>
    <lineage>
        <taxon>Bacteria</taxon>
        <taxon>Pseudomonadati</taxon>
        <taxon>Spirochaetota</taxon>
        <taxon>Spirochaetia</taxon>
        <taxon>Spirochaetales</taxon>
        <taxon>Treponemataceae</taxon>
        <taxon>Treponema</taxon>
    </lineage>
</organism>
<name>A0A975F3Y8_9SPIR</name>
<keyword evidence="2" id="KW-0969">Cilium</keyword>
<dbReference type="GO" id="GO:0044780">
    <property type="term" value="P:bacterial-type flagellum assembly"/>
    <property type="evidence" value="ECO:0007669"/>
    <property type="project" value="InterPro"/>
</dbReference>
<dbReference type="Pfam" id="PF05130">
    <property type="entry name" value="FlgN"/>
    <property type="match status" value="1"/>
</dbReference>
<dbReference type="EMBL" id="CP054142">
    <property type="protein sequence ID" value="QTQ13584.1"/>
    <property type="molecule type" value="Genomic_DNA"/>
</dbReference>
<evidence type="ECO:0000256" key="1">
    <source>
        <dbReference type="SAM" id="Coils"/>
    </source>
</evidence>
<dbReference type="AlphaFoldDB" id="A0A975F3Y8"/>
<dbReference type="RefSeq" id="WP_210120273.1">
    <property type="nucleotide sequence ID" value="NZ_CP054142.1"/>
</dbReference>
<gene>
    <name evidence="2" type="ORF">HRQ91_03425</name>
</gene>
<keyword evidence="2" id="KW-0282">Flagellum</keyword>